<dbReference type="InterPro" id="IPR050313">
    <property type="entry name" value="Carb_Metab_HTH_regulators"/>
</dbReference>
<dbReference type="PRINTS" id="PR00037">
    <property type="entry name" value="HTHLACR"/>
</dbReference>
<dbReference type="eggNOG" id="COG1349">
    <property type="taxonomic scope" value="Bacteria"/>
</dbReference>
<dbReference type="PANTHER" id="PTHR30363">
    <property type="entry name" value="HTH-TYPE TRANSCRIPTIONAL REGULATOR SRLR-RELATED"/>
    <property type="match status" value="1"/>
</dbReference>
<dbReference type="InterPro" id="IPR001034">
    <property type="entry name" value="DeoR_HTH"/>
</dbReference>
<dbReference type="InterPro" id="IPR036388">
    <property type="entry name" value="WH-like_DNA-bd_sf"/>
</dbReference>
<keyword evidence="6" id="KW-1185">Reference proteome</keyword>
<keyword evidence="1" id="KW-0805">Transcription regulation</keyword>
<evidence type="ECO:0000259" key="4">
    <source>
        <dbReference type="PROSITE" id="PS51000"/>
    </source>
</evidence>
<dbReference type="GO" id="GO:0003677">
    <property type="term" value="F:DNA binding"/>
    <property type="evidence" value="ECO:0007669"/>
    <property type="project" value="UniProtKB-KW"/>
</dbReference>
<dbReference type="Gene3D" id="3.40.50.1360">
    <property type="match status" value="1"/>
</dbReference>
<gene>
    <name evidence="5" type="ORF">U27_05025</name>
</gene>
<protein>
    <submittedName>
        <fullName evidence="5">DeoR-family transcriptional regulator</fullName>
    </submittedName>
</protein>
<dbReference type="SUPFAM" id="SSF46785">
    <property type="entry name" value="Winged helix' DNA-binding domain"/>
    <property type="match status" value="1"/>
</dbReference>
<dbReference type="InterPro" id="IPR018356">
    <property type="entry name" value="Tscrpt_reg_HTH_DeoR_CS"/>
</dbReference>
<dbReference type="InterPro" id="IPR037171">
    <property type="entry name" value="NagB/RpiA_transferase-like"/>
</dbReference>
<evidence type="ECO:0000313" key="5">
    <source>
        <dbReference type="EMBL" id="GAK58052.1"/>
    </source>
</evidence>
<dbReference type="PANTHER" id="PTHR30363:SF44">
    <property type="entry name" value="AGA OPERON TRANSCRIPTIONAL REPRESSOR-RELATED"/>
    <property type="match status" value="1"/>
</dbReference>
<dbReference type="PROSITE" id="PS51000">
    <property type="entry name" value="HTH_DEOR_2"/>
    <property type="match status" value="1"/>
</dbReference>
<dbReference type="GO" id="GO:0003700">
    <property type="term" value="F:DNA-binding transcription factor activity"/>
    <property type="evidence" value="ECO:0007669"/>
    <property type="project" value="InterPro"/>
</dbReference>
<dbReference type="InterPro" id="IPR014036">
    <property type="entry name" value="DeoR-like_C"/>
</dbReference>
<dbReference type="HOGENOM" id="CLU_060699_3_1_0"/>
<dbReference type="InterPro" id="IPR036390">
    <property type="entry name" value="WH_DNA-bd_sf"/>
</dbReference>
<evidence type="ECO:0000256" key="3">
    <source>
        <dbReference type="ARBA" id="ARBA00023163"/>
    </source>
</evidence>
<dbReference type="Gene3D" id="1.10.10.10">
    <property type="entry name" value="Winged helix-like DNA-binding domain superfamily/Winged helix DNA-binding domain"/>
    <property type="match status" value="1"/>
</dbReference>
<dbReference type="PROSITE" id="PS00894">
    <property type="entry name" value="HTH_DEOR_1"/>
    <property type="match status" value="1"/>
</dbReference>
<feature type="domain" description="HTH deoR-type" evidence="4">
    <location>
        <begin position="10"/>
        <end position="65"/>
    </location>
</feature>
<organism evidence="5">
    <name type="scientific">Vecturithrix granuli</name>
    <dbReference type="NCBI Taxonomy" id="1499967"/>
    <lineage>
        <taxon>Bacteria</taxon>
        <taxon>Candidatus Moduliflexota</taxon>
        <taxon>Candidatus Vecturitrichia</taxon>
        <taxon>Candidatus Vecturitrichales</taxon>
        <taxon>Candidatus Vecturitrichaceae</taxon>
        <taxon>Candidatus Vecturithrix</taxon>
    </lineage>
</organism>
<dbReference type="Pfam" id="PF08220">
    <property type="entry name" value="HTH_DeoR"/>
    <property type="match status" value="1"/>
</dbReference>
<sequence>MERSGKNMNRIERHANILQLVKERGFIGNDELAKLLHVSIVTIRRDLKALRHQRLITLEHGGVAAADYIDGIVEPLYETKAYIHSEQKQAIGIAAAKLVEEGDTIILDSGTTTACIARHLKNSKLNNVTVITNDLMIGKELCPHPGINVLVVGGILRKSFYTAYGLFTEQFLKQLKAHKAFLGLDAASITRGISALQPEEIAVKQGMMAISDEVILTSDSSKFGLDATYKICDWNVIDRVVTDSAIGKDFRDFFSSANIQLNIVDILESSAKKSNRSSDSANKGGQA</sequence>
<accession>A0A081C0E7</accession>
<dbReference type="SMART" id="SM01134">
    <property type="entry name" value="DeoRC"/>
    <property type="match status" value="1"/>
</dbReference>
<reference evidence="5" key="1">
    <citation type="journal article" date="2015" name="PeerJ">
        <title>First genomic representation of candidate bacterial phylum KSB3 points to enhanced environmental sensing as a trigger of wastewater bulking.</title>
        <authorList>
            <person name="Sekiguchi Y."/>
            <person name="Ohashi A."/>
            <person name="Parks D.H."/>
            <person name="Yamauchi T."/>
            <person name="Tyson G.W."/>
            <person name="Hugenholtz P."/>
        </authorList>
    </citation>
    <scope>NUCLEOTIDE SEQUENCE [LARGE SCALE GENOMIC DNA]</scope>
</reference>
<dbReference type="Proteomes" id="UP000030661">
    <property type="component" value="Unassembled WGS sequence"/>
</dbReference>
<evidence type="ECO:0000256" key="1">
    <source>
        <dbReference type="ARBA" id="ARBA00023015"/>
    </source>
</evidence>
<keyword evidence="2" id="KW-0238">DNA-binding</keyword>
<dbReference type="EMBL" id="DF820466">
    <property type="protein sequence ID" value="GAK58052.1"/>
    <property type="molecule type" value="Genomic_DNA"/>
</dbReference>
<evidence type="ECO:0000313" key="6">
    <source>
        <dbReference type="Proteomes" id="UP000030661"/>
    </source>
</evidence>
<proteinExistence type="predicted"/>
<dbReference type="Pfam" id="PF00455">
    <property type="entry name" value="DeoRC"/>
    <property type="match status" value="1"/>
</dbReference>
<dbReference type="STRING" id="1499967.U27_05025"/>
<name>A0A081C0E7_VECG1</name>
<dbReference type="AlphaFoldDB" id="A0A081C0E7"/>
<evidence type="ECO:0000256" key="2">
    <source>
        <dbReference type="ARBA" id="ARBA00023125"/>
    </source>
</evidence>
<dbReference type="SUPFAM" id="SSF100950">
    <property type="entry name" value="NagB/RpiA/CoA transferase-like"/>
    <property type="match status" value="1"/>
</dbReference>
<keyword evidence="3" id="KW-0804">Transcription</keyword>
<dbReference type="SMART" id="SM00420">
    <property type="entry name" value="HTH_DEOR"/>
    <property type="match status" value="1"/>
</dbReference>